<evidence type="ECO:0000256" key="1">
    <source>
        <dbReference type="SAM" id="Phobius"/>
    </source>
</evidence>
<keyword evidence="3" id="KW-1185">Reference proteome</keyword>
<accession>A0A445DVM8</accession>
<reference evidence="2 3" key="1">
    <citation type="submission" date="2019-01" db="EMBL/GenBank/DDBJ databases">
        <title>Sequencing of cultivated peanut Arachis hypogaea provides insights into genome evolution and oil improvement.</title>
        <authorList>
            <person name="Chen X."/>
        </authorList>
    </citation>
    <scope>NUCLEOTIDE SEQUENCE [LARGE SCALE GENOMIC DNA]</scope>
    <source>
        <strain evidence="3">cv. Fuhuasheng</strain>
        <tissue evidence="2">Leaves</tissue>
    </source>
</reference>
<gene>
    <name evidence="2" type="ORF">Ahy_A03g013527</name>
</gene>
<dbReference type="InterPro" id="IPR001280">
    <property type="entry name" value="PSI_PsaA/B"/>
</dbReference>
<dbReference type="PANTHER" id="PTHR30128">
    <property type="entry name" value="OUTER MEMBRANE PROTEIN, OMPA-RELATED"/>
    <property type="match status" value="1"/>
</dbReference>
<feature type="transmembrane region" description="Helical" evidence="1">
    <location>
        <begin position="6"/>
        <end position="26"/>
    </location>
</feature>
<organism evidence="2 3">
    <name type="scientific">Arachis hypogaea</name>
    <name type="common">Peanut</name>
    <dbReference type="NCBI Taxonomy" id="3818"/>
    <lineage>
        <taxon>Eukaryota</taxon>
        <taxon>Viridiplantae</taxon>
        <taxon>Streptophyta</taxon>
        <taxon>Embryophyta</taxon>
        <taxon>Tracheophyta</taxon>
        <taxon>Spermatophyta</taxon>
        <taxon>Magnoliopsida</taxon>
        <taxon>eudicotyledons</taxon>
        <taxon>Gunneridae</taxon>
        <taxon>Pentapetalae</taxon>
        <taxon>rosids</taxon>
        <taxon>fabids</taxon>
        <taxon>Fabales</taxon>
        <taxon>Fabaceae</taxon>
        <taxon>Papilionoideae</taxon>
        <taxon>50 kb inversion clade</taxon>
        <taxon>dalbergioids sensu lato</taxon>
        <taxon>Dalbergieae</taxon>
        <taxon>Pterocarpus clade</taxon>
        <taxon>Arachis</taxon>
    </lineage>
</organism>
<dbReference type="PRINTS" id="PR00257">
    <property type="entry name" value="PHOTSYSPSAAB"/>
</dbReference>
<keyword evidence="1" id="KW-0812">Transmembrane</keyword>
<dbReference type="GO" id="GO:0015979">
    <property type="term" value="P:photosynthesis"/>
    <property type="evidence" value="ECO:0007669"/>
    <property type="project" value="InterPro"/>
</dbReference>
<dbReference type="AlphaFoldDB" id="A0A445DVM8"/>
<dbReference type="EMBL" id="SDMP01000003">
    <property type="protein sequence ID" value="RYR67226.1"/>
    <property type="molecule type" value="Genomic_DNA"/>
</dbReference>
<comment type="caution">
    <text evidence="2">The sequence shown here is derived from an EMBL/GenBank/DDBJ whole genome shotgun (WGS) entry which is preliminary data.</text>
</comment>
<dbReference type="GO" id="GO:0009535">
    <property type="term" value="C:chloroplast thylakoid membrane"/>
    <property type="evidence" value="ECO:0007669"/>
    <property type="project" value="TreeGrafter"/>
</dbReference>
<evidence type="ECO:0000313" key="3">
    <source>
        <dbReference type="Proteomes" id="UP000289738"/>
    </source>
</evidence>
<protein>
    <recommendedName>
        <fullName evidence="4">Photosystem I P700 chlorophyll a apoprotein A2</fullName>
    </recommendedName>
</protein>
<dbReference type="Proteomes" id="UP000289738">
    <property type="component" value="Chromosome A03"/>
</dbReference>
<dbReference type="Pfam" id="PF00223">
    <property type="entry name" value="PsaA_PsaB"/>
    <property type="match status" value="1"/>
</dbReference>
<dbReference type="InterPro" id="IPR036408">
    <property type="entry name" value="PSI_PsaA/B_sf"/>
</dbReference>
<name>A0A445DVM8_ARAHY</name>
<evidence type="ECO:0000313" key="2">
    <source>
        <dbReference type="EMBL" id="RYR67226.1"/>
    </source>
</evidence>
<dbReference type="SUPFAM" id="SSF81558">
    <property type="entry name" value="Photosystem I subunits PsaA/PsaB"/>
    <property type="match status" value="1"/>
</dbReference>
<dbReference type="Gene3D" id="1.20.1130.10">
    <property type="entry name" value="Photosystem I PsaA/PsaB"/>
    <property type="match status" value="1"/>
</dbReference>
<proteinExistence type="predicted"/>
<dbReference type="PANTHER" id="PTHR30128:SF19">
    <property type="entry name" value="PHOTOSYSTEM I P700 CHLOROPHYLL A APOPROTEIN A1-RELATED"/>
    <property type="match status" value="1"/>
</dbReference>
<keyword evidence="1" id="KW-0472">Membrane</keyword>
<sequence length="96" mass="11257">MNSLSVWAWVFLFGHLVWATGFMFLISWRGYWQELIETLAWAHERTPLANLIRWRDKPVALSIVQARLVGLAHFSVGYIFTYAEKEGKSTRKKIIM</sequence>
<keyword evidence="1" id="KW-1133">Transmembrane helix</keyword>
<evidence type="ECO:0008006" key="4">
    <source>
        <dbReference type="Google" id="ProtNLM"/>
    </source>
</evidence>